<dbReference type="Pfam" id="PF00072">
    <property type="entry name" value="Response_reg"/>
    <property type="match status" value="1"/>
</dbReference>
<dbReference type="EMBL" id="CP017675">
    <property type="protein sequence ID" value="APB34564.1"/>
    <property type="molecule type" value="Genomic_DNA"/>
</dbReference>
<evidence type="ECO:0000256" key="2">
    <source>
        <dbReference type="ARBA" id="ARBA00012438"/>
    </source>
</evidence>
<protein>
    <recommendedName>
        <fullName evidence="2">histidine kinase</fullName>
        <ecNumber evidence="2">2.7.13.3</ecNumber>
    </recommendedName>
</protein>
<keyword evidence="6" id="KW-0902">Two-component regulatory system</keyword>
<dbReference type="PANTHER" id="PTHR43395">
    <property type="entry name" value="SENSOR HISTIDINE KINASE CHEA"/>
    <property type="match status" value="1"/>
</dbReference>
<evidence type="ECO:0000256" key="6">
    <source>
        <dbReference type="ARBA" id="ARBA00023012"/>
    </source>
</evidence>
<sequence length="996" mass="107684">PALDFSGESDGDLGEFDFESLATTEFSESFASFEAAELGDLSALDEALNLGFEETLTDIPALDFSGESGGDLGEFDFESFATTELGESFASFEATELTDLSALDEELNLGFEETLTDIPALDFSGESGGDLGEFDFDAFETTELGEPFGESDLREALAENPESELGELGDFSFDAVSLDTEGFGEVSFANAPEIPDELSLNPSGLLGDTGSDLAATLSAFAGSEPEQMAFSQETDSAWTEMSLESLDEEMANLDDLVAAAVEPDGELDFDLSSVDEPDFTDLTTDLASELELPDLGADFSLDTDFGDLDQLLAAEPDLSDGDSQGQNWVATPAPTPAPSVAEPNPAVAEARGGLTEQTMRVPVRQLDNLSNLIGELVVSRNTLNEDQNQLRQFLENLLHQAHQLNDLSQRMQDLYERSLLEGALSASRGGGGSFLNLGQEGTLHSTGAEFDALEMDRFTGFHTLSQEIAERVLRVRESASDIGFMVEAFDEVVRSFQRITTGLQEGINNARMEPFSRVTDRLPRAVRNVALKCGKQVTLEMEGRETLVDKMILEKLTDPMTHLVNNAIVHGIGLPAQRQAAGQKPAGLIVIRAAYQGNQTVITVSDDGVGINPDRVKAKAIEKGVITPEQAATMGKQDIYQLLFAAGFSTKDQADEFAGRGVGLDVVRSNLAEIRGTVVVDSELGKGTTFTIRLPLTLSISKSLPCVVNHALVAFPMDGVADVPVDVTPDMLHTGTDGKPTIDWAGQRIPLRQLSELLRYGRLIGRANIYGTSTQEGVSVVVVNNLGRFVAFQIDQVLNEQEVVIKQLTGPVHKPLGIAGATILGDGRIMMIADILELVDLAMGQMPPPSAPLWHSIAPIEPETTDESTVLIVDDSIVVREMLSMTFSNKGYRVEQARDGQEAWEKLRDGLPCDLMFCDIEMPRMDGLELLSKVRRDGGLKGLPIAMLTSRGAERHRQMAIQLGANAYFTKPYLEETLLEAARRLLEGENLVTPNN</sequence>
<feature type="domain" description="Response regulatory" evidence="9">
    <location>
        <begin position="869"/>
        <end position="986"/>
    </location>
</feature>
<feature type="modified residue" description="4-aspartylphosphate" evidence="7">
    <location>
        <position position="919"/>
    </location>
</feature>
<dbReference type="STRING" id="1188229.GlitD10_2233"/>
<dbReference type="InterPro" id="IPR037006">
    <property type="entry name" value="CheA-like_homodim_sf"/>
</dbReference>
<dbReference type="PROSITE" id="PS50851">
    <property type="entry name" value="CHEW"/>
    <property type="match status" value="1"/>
</dbReference>
<dbReference type="InterPro" id="IPR005467">
    <property type="entry name" value="His_kinase_dom"/>
</dbReference>
<dbReference type="Pfam" id="PF02895">
    <property type="entry name" value="H-kinase_dim"/>
    <property type="match status" value="1"/>
</dbReference>
<evidence type="ECO:0000259" key="9">
    <source>
        <dbReference type="PROSITE" id="PS50110"/>
    </source>
</evidence>
<evidence type="ECO:0000256" key="3">
    <source>
        <dbReference type="ARBA" id="ARBA00022553"/>
    </source>
</evidence>
<dbReference type="Pfam" id="PF01584">
    <property type="entry name" value="CheW"/>
    <property type="match status" value="1"/>
</dbReference>
<dbReference type="PROSITE" id="PS50109">
    <property type="entry name" value="HIS_KIN"/>
    <property type="match status" value="1"/>
</dbReference>
<evidence type="ECO:0000256" key="5">
    <source>
        <dbReference type="ARBA" id="ARBA00022777"/>
    </source>
</evidence>
<comment type="catalytic activity">
    <reaction evidence="1">
        <text>ATP + protein L-histidine = ADP + protein N-phospho-L-histidine.</text>
        <dbReference type="EC" id="2.7.13.3"/>
    </reaction>
</comment>
<evidence type="ECO:0000259" key="8">
    <source>
        <dbReference type="PROSITE" id="PS50109"/>
    </source>
</evidence>
<dbReference type="Gene3D" id="1.10.287.560">
    <property type="entry name" value="Histidine kinase CheA-like, homodimeric domain"/>
    <property type="match status" value="1"/>
</dbReference>
<dbReference type="InterPro" id="IPR036097">
    <property type="entry name" value="HisK_dim/P_sf"/>
</dbReference>
<dbReference type="GO" id="GO:0000155">
    <property type="term" value="F:phosphorelay sensor kinase activity"/>
    <property type="evidence" value="ECO:0007669"/>
    <property type="project" value="InterPro"/>
</dbReference>
<gene>
    <name evidence="11" type="primary">chpA</name>
    <name evidence="11" type="ORF">GlitD10_2233</name>
</gene>
<dbReference type="RefSeq" id="WP_071454987.1">
    <property type="nucleotide sequence ID" value="NZ_CP017675.1"/>
</dbReference>
<dbReference type="SUPFAM" id="SSF52172">
    <property type="entry name" value="CheY-like"/>
    <property type="match status" value="1"/>
</dbReference>
<dbReference type="PRINTS" id="PR00344">
    <property type="entry name" value="BCTRLSENSOR"/>
</dbReference>
<evidence type="ECO:0000256" key="7">
    <source>
        <dbReference type="PROSITE-ProRule" id="PRU00169"/>
    </source>
</evidence>
<evidence type="ECO:0000256" key="1">
    <source>
        <dbReference type="ARBA" id="ARBA00000085"/>
    </source>
</evidence>
<dbReference type="InterPro" id="IPR011006">
    <property type="entry name" value="CheY-like_superfamily"/>
</dbReference>
<dbReference type="KEGG" id="glt:GlitD10_2233"/>
<dbReference type="SMART" id="SM00387">
    <property type="entry name" value="HATPase_c"/>
    <property type="match status" value="1"/>
</dbReference>
<dbReference type="SUPFAM" id="SSF55874">
    <property type="entry name" value="ATPase domain of HSP90 chaperone/DNA topoisomerase II/histidine kinase"/>
    <property type="match status" value="1"/>
</dbReference>
<keyword evidence="3 7" id="KW-0597">Phosphoprotein</keyword>
<dbReference type="SMART" id="SM00448">
    <property type="entry name" value="REC"/>
    <property type="match status" value="1"/>
</dbReference>
<proteinExistence type="predicted"/>
<organism evidence="11 12">
    <name type="scientific">Gloeomargarita lithophora Alchichica-D10</name>
    <dbReference type="NCBI Taxonomy" id="1188229"/>
    <lineage>
        <taxon>Bacteria</taxon>
        <taxon>Bacillati</taxon>
        <taxon>Cyanobacteriota</taxon>
        <taxon>Cyanophyceae</taxon>
        <taxon>Gloeomargaritales</taxon>
        <taxon>Gloeomargaritaceae</taxon>
        <taxon>Gloeomargarita</taxon>
    </lineage>
</organism>
<dbReference type="PANTHER" id="PTHR43395:SF1">
    <property type="entry name" value="CHEMOTAXIS PROTEIN CHEA"/>
    <property type="match status" value="1"/>
</dbReference>
<evidence type="ECO:0000313" key="12">
    <source>
        <dbReference type="Proteomes" id="UP000180235"/>
    </source>
</evidence>
<dbReference type="GO" id="GO:0006935">
    <property type="term" value="P:chemotaxis"/>
    <property type="evidence" value="ECO:0007669"/>
    <property type="project" value="InterPro"/>
</dbReference>
<dbReference type="InterPro" id="IPR051315">
    <property type="entry name" value="Bact_Chemotaxis_CheA"/>
</dbReference>
<dbReference type="InterPro" id="IPR002545">
    <property type="entry name" value="CheW-lke_dom"/>
</dbReference>
<dbReference type="InterPro" id="IPR036061">
    <property type="entry name" value="CheW-like_dom_sf"/>
</dbReference>
<feature type="domain" description="CheW-like" evidence="10">
    <location>
        <begin position="700"/>
        <end position="844"/>
    </location>
</feature>
<dbReference type="Gene3D" id="3.30.565.10">
    <property type="entry name" value="Histidine kinase-like ATPase, C-terminal domain"/>
    <property type="match status" value="1"/>
</dbReference>
<dbReference type="AlphaFoldDB" id="A0A1J0AF52"/>
<dbReference type="Gene3D" id="3.40.50.2300">
    <property type="match status" value="1"/>
</dbReference>
<evidence type="ECO:0000256" key="4">
    <source>
        <dbReference type="ARBA" id="ARBA00022679"/>
    </source>
</evidence>
<accession>A0A1J0AF52</accession>
<name>A0A1J0AF52_9CYAN</name>
<dbReference type="CDD" id="cd16916">
    <property type="entry name" value="HATPase_CheA-like"/>
    <property type="match status" value="1"/>
</dbReference>
<dbReference type="PROSITE" id="PS50110">
    <property type="entry name" value="RESPONSE_REGULATORY"/>
    <property type="match status" value="1"/>
</dbReference>
<dbReference type="GO" id="GO:0005737">
    <property type="term" value="C:cytoplasm"/>
    <property type="evidence" value="ECO:0007669"/>
    <property type="project" value="InterPro"/>
</dbReference>
<dbReference type="SMART" id="SM01231">
    <property type="entry name" value="H-kinase_dim"/>
    <property type="match status" value="1"/>
</dbReference>
<evidence type="ECO:0000313" key="11">
    <source>
        <dbReference type="EMBL" id="APB34564.1"/>
    </source>
</evidence>
<dbReference type="InterPro" id="IPR036890">
    <property type="entry name" value="HATPase_C_sf"/>
</dbReference>
<reference evidence="11 12" key="1">
    <citation type="submission" date="2016-10" db="EMBL/GenBank/DDBJ databases">
        <title>Description of Gloeomargarita lithophora gen. nov., sp. nov., a thylakoid-bearing basal-branching cyanobacterium with intracellular carbonates, and proposal for Gloeomargaritales ord. nov.</title>
        <authorList>
            <person name="Moreira D."/>
            <person name="Tavera R."/>
            <person name="Benzerara K."/>
            <person name="Skouri-Panet F."/>
            <person name="Couradeau E."/>
            <person name="Gerard E."/>
            <person name="Loussert C."/>
            <person name="Novelo E."/>
            <person name="Zivanovic Y."/>
            <person name="Lopez-Garcia P."/>
        </authorList>
    </citation>
    <scope>NUCLEOTIDE SEQUENCE [LARGE SCALE GENOMIC DNA]</scope>
    <source>
        <strain evidence="11 12">D10</strain>
    </source>
</reference>
<dbReference type="Pfam" id="PF02518">
    <property type="entry name" value="HATPase_c"/>
    <property type="match status" value="1"/>
</dbReference>
<dbReference type="Proteomes" id="UP000180235">
    <property type="component" value="Chromosome"/>
</dbReference>
<evidence type="ECO:0000259" key="10">
    <source>
        <dbReference type="PROSITE" id="PS50851"/>
    </source>
</evidence>
<dbReference type="InterPro" id="IPR004358">
    <property type="entry name" value="Sig_transdc_His_kin-like_C"/>
</dbReference>
<dbReference type="Gene3D" id="2.30.30.40">
    <property type="entry name" value="SH3 Domains"/>
    <property type="match status" value="1"/>
</dbReference>
<dbReference type="InterPro" id="IPR003594">
    <property type="entry name" value="HATPase_dom"/>
</dbReference>
<keyword evidence="12" id="KW-1185">Reference proteome</keyword>
<feature type="non-terminal residue" evidence="11">
    <location>
        <position position="1"/>
    </location>
</feature>
<keyword evidence="5" id="KW-0418">Kinase</keyword>
<dbReference type="SMART" id="SM00260">
    <property type="entry name" value="CheW"/>
    <property type="match status" value="1"/>
</dbReference>
<dbReference type="InterPro" id="IPR004105">
    <property type="entry name" value="CheA-like_dim"/>
</dbReference>
<dbReference type="InterPro" id="IPR001789">
    <property type="entry name" value="Sig_transdc_resp-reg_receiver"/>
</dbReference>
<dbReference type="FunFam" id="3.30.565.10:FF:000016">
    <property type="entry name" value="Chemotaxis protein CheA, putative"/>
    <property type="match status" value="1"/>
</dbReference>
<feature type="domain" description="Histidine kinase" evidence="8">
    <location>
        <begin position="486"/>
        <end position="698"/>
    </location>
</feature>
<dbReference type="SUPFAM" id="SSF50341">
    <property type="entry name" value="CheW-like"/>
    <property type="match status" value="1"/>
</dbReference>
<dbReference type="EC" id="2.7.13.3" evidence="2"/>
<keyword evidence="4" id="KW-0808">Transferase</keyword>
<dbReference type="SUPFAM" id="SSF47384">
    <property type="entry name" value="Homodimeric domain of signal transducing histidine kinase"/>
    <property type="match status" value="1"/>
</dbReference>